<keyword evidence="3" id="KW-0418">Kinase</keyword>
<evidence type="ECO:0000313" key="3">
    <source>
        <dbReference type="EMBL" id="GCD98340.1"/>
    </source>
</evidence>
<keyword evidence="2" id="KW-0812">Transmembrane</keyword>
<comment type="caution">
    <text evidence="3">The sequence shown here is derived from an EMBL/GenBank/DDBJ whole genome shotgun (WGS) entry which is preliminary data.</text>
</comment>
<organism evidence="3 4">
    <name type="scientific">Embleya hyalina</name>
    <dbReference type="NCBI Taxonomy" id="516124"/>
    <lineage>
        <taxon>Bacteria</taxon>
        <taxon>Bacillati</taxon>
        <taxon>Actinomycetota</taxon>
        <taxon>Actinomycetes</taxon>
        <taxon>Kitasatosporales</taxon>
        <taxon>Streptomycetaceae</taxon>
        <taxon>Embleya</taxon>
    </lineage>
</organism>
<evidence type="ECO:0000256" key="2">
    <source>
        <dbReference type="SAM" id="Phobius"/>
    </source>
</evidence>
<keyword evidence="2" id="KW-1133">Transmembrane helix</keyword>
<dbReference type="RefSeq" id="WP_246126976.1">
    <property type="nucleotide sequence ID" value="NZ_BIFH01000027.1"/>
</dbReference>
<gene>
    <name evidence="3" type="ORF">EHYA_06046</name>
</gene>
<sequence length="261" mass="27699">MPDRSHTASGDDVFTRRTVTAVMVLIAVLAFVFSFGNVWALALRLGIPASIAPLVAPMVDLSVVGLLVGLRYLSLRGVPESELTDATRLMHLCGFLTLALNVADPLMLGLYGKAAVDAVAPVLLLGWGKVGPQFLRHFHTERPVDFTPGHVAPVKLQANDEPAPAPVLPDESPREETPNLPAAPSTVTQDPKPVESRPTNGLEPPPALVQAARRLAQDHHARTGDPIDTATLKQKLGLPMALVLAVQARLGDVETVGRSTG</sequence>
<name>A0A401YUR1_9ACTN</name>
<keyword evidence="3" id="KW-0808">Transferase</keyword>
<dbReference type="InterPro" id="IPR021235">
    <property type="entry name" value="DUF2637"/>
</dbReference>
<protein>
    <submittedName>
        <fullName evidence="3">Serine/threonine protein kinase</fullName>
    </submittedName>
</protein>
<keyword evidence="4" id="KW-1185">Reference proteome</keyword>
<accession>A0A401YUR1</accession>
<feature type="region of interest" description="Disordered" evidence="1">
    <location>
        <begin position="160"/>
        <end position="205"/>
    </location>
</feature>
<dbReference type="GO" id="GO:0004674">
    <property type="term" value="F:protein serine/threonine kinase activity"/>
    <property type="evidence" value="ECO:0007669"/>
    <property type="project" value="UniProtKB-KW"/>
</dbReference>
<keyword evidence="2" id="KW-0472">Membrane</keyword>
<dbReference type="AlphaFoldDB" id="A0A401YUR1"/>
<dbReference type="Pfam" id="PF10935">
    <property type="entry name" value="DUF2637"/>
    <property type="match status" value="1"/>
</dbReference>
<dbReference type="Proteomes" id="UP000286931">
    <property type="component" value="Unassembled WGS sequence"/>
</dbReference>
<dbReference type="EMBL" id="BIFH01000027">
    <property type="protein sequence ID" value="GCD98340.1"/>
    <property type="molecule type" value="Genomic_DNA"/>
</dbReference>
<evidence type="ECO:0000256" key="1">
    <source>
        <dbReference type="SAM" id="MobiDB-lite"/>
    </source>
</evidence>
<proteinExistence type="predicted"/>
<reference evidence="3 4" key="1">
    <citation type="submission" date="2018-12" db="EMBL/GenBank/DDBJ databases">
        <title>Draft genome sequence of Embleya hyalina NBRC 13850T.</title>
        <authorList>
            <person name="Komaki H."/>
            <person name="Hosoyama A."/>
            <person name="Kimura A."/>
            <person name="Ichikawa N."/>
            <person name="Tamura T."/>
        </authorList>
    </citation>
    <scope>NUCLEOTIDE SEQUENCE [LARGE SCALE GENOMIC DNA]</scope>
    <source>
        <strain evidence="3 4">NBRC 13850</strain>
    </source>
</reference>
<keyword evidence="3" id="KW-0723">Serine/threonine-protein kinase</keyword>
<feature type="transmembrane region" description="Helical" evidence="2">
    <location>
        <begin position="20"/>
        <end position="42"/>
    </location>
</feature>
<evidence type="ECO:0000313" key="4">
    <source>
        <dbReference type="Proteomes" id="UP000286931"/>
    </source>
</evidence>